<evidence type="ECO:0000256" key="3">
    <source>
        <dbReference type="ARBA" id="ARBA00022448"/>
    </source>
</evidence>
<keyword evidence="4" id="KW-0653">Protein transport</keyword>
<dbReference type="eggNOG" id="KOG1299">
    <property type="taxonomic scope" value="Eukaryota"/>
</dbReference>
<keyword evidence="8" id="KW-1185">Reference proteome</keyword>
<comment type="similarity">
    <text evidence="2">Belongs to the STXBP/unc-18/SEC1 family.</text>
</comment>
<dbReference type="InterPro" id="IPR036045">
    <property type="entry name" value="Sec1-like_sf"/>
</dbReference>
<protein>
    <recommendedName>
        <fullName evidence="6">Vacuolar protein sorting-associated protein 45</fullName>
    </recommendedName>
</protein>
<dbReference type="Gene3D" id="1.25.40.60">
    <property type="match status" value="1"/>
</dbReference>
<dbReference type="GO" id="GO:0016192">
    <property type="term" value="P:vesicle-mediated transport"/>
    <property type="evidence" value="ECO:0007669"/>
    <property type="project" value="InterPro"/>
</dbReference>
<dbReference type="Pfam" id="PF00995">
    <property type="entry name" value="Sec1"/>
    <property type="match status" value="1"/>
</dbReference>
<dbReference type="RefSeq" id="XP_004998306.1">
    <property type="nucleotide sequence ID" value="XM_004998249.1"/>
</dbReference>
<dbReference type="GO" id="GO:0012505">
    <property type="term" value="C:endomembrane system"/>
    <property type="evidence" value="ECO:0007669"/>
    <property type="project" value="UniProtKB-SubCell"/>
</dbReference>
<dbReference type="EMBL" id="GL832956">
    <property type="protein sequence ID" value="EGD76131.1"/>
    <property type="molecule type" value="Genomic_DNA"/>
</dbReference>
<dbReference type="AlphaFoldDB" id="F2TXM2"/>
<evidence type="ECO:0000256" key="2">
    <source>
        <dbReference type="ARBA" id="ARBA00009884"/>
    </source>
</evidence>
<organism evidence="8">
    <name type="scientific">Salpingoeca rosetta (strain ATCC 50818 / BSB-021)</name>
    <dbReference type="NCBI Taxonomy" id="946362"/>
    <lineage>
        <taxon>Eukaryota</taxon>
        <taxon>Choanoflagellata</taxon>
        <taxon>Craspedida</taxon>
        <taxon>Salpingoecidae</taxon>
        <taxon>Salpingoeca</taxon>
    </lineage>
</organism>
<evidence type="ECO:0000256" key="6">
    <source>
        <dbReference type="ARBA" id="ARBA00073001"/>
    </source>
</evidence>
<reference evidence="7" key="1">
    <citation type="submission" date="2009-08" db="EMBL/GenBank/DDBJ databases">
        <title>Annotation of Salpingoeca rosetta.</title>
        <authorList>
            <consortium name="The Broad Institute Genome Sequencing Platform"/>
            <person name="Russ C."/>
            <person name="Cuomo C."/>
            <person name="Burger G."/>
            <person name="Gray M.W."/>
            <person name="Holland P.W.H."/>
            <person name="King N."/>
            <person name="Lang F.B.F."/>
            <person name="Roger A.J."/>
            <person name="Ruiz-Trillo I."/>
            <person name="Young S.K."/>
            <person name="Zeng Q."/>
            <person name="Gargeya S."/>
            <person name="Alvarado L."/>
            <person name="Berlin A."/>
            <person name="Chapman S.B."/>
            <person name="Chen Z."/>
            <person name="Freedman E."/>
            <person name="Gellesch M."/>
            <person name="Goldberg J."/>
            <person name="Griggs A."/>
            <person name="Gujja S."/>
            <person name="Heilman E."/>
            <person name="Heiman D."/>
            <person name="Howarth C."/>
            <person name="Mehta T."/>
            <person name="Neiman D."/>
            <person name="Pearson M."/>
            <person name="Roberts A."/>
            <person name="Saif S."/>
            <person name="Shea T."/>
            <person name="Shenoy N."/>
            <person name="Sisk P."/>
            <person name="Stolte C."/>
            <person name="Sykes S."/>
            <person name="White J."/>
            <person name="Yandava C."/>
            <person name="Haas B."/>
            <person name="Nusbaum C."/>
            <person name="Birren B."/>
        </authorList>
    </citation>
    <scope>NUCLEOTIDE SEQUENCE [LARGE SCALE GENOMIC DNA]</scope>
    <source>
        <strain evidence="7">ATCC 50818</strain>
    </source>
</reference>
<name>F2TXM2_SALR5</name>
<proteinExistence type="inferred from homology"/>
<dbReference type="OMA" id="VHQLNNA"/>
<sequence>MDVVKAVRHYITKMVSEHEGMKVLLLDKNTTTIVSMVFSQSEVLQKEVYLIERVDVAQREPMNHMKCVAFLRPTQESIEALIAELKEPKYAQYDLYFSNTLTSSQLEQLAHADEHEVVRQVQEVYADYLAVDHNLVTLNIVGCLAPGRDSWRKPCLDRTTEGVVSMLLSLKKTPTIRFAGKSDVCKRLAADVAYIIEREAELFSFRQTHDTPPLLLLLDRRDDPVTPLLNQWTYQAMVHEVLGIHNNRVDLSGVPGASRDTKEVVISVDADDFYKKNIYLNFGEIGENIRTLVAEFQERTKSHENIESIADMKAFVESYPQFRQMSGTVSKHVTLVGELSRRVESGDLLNVSEIEQEISCQSNHSEVVQKIREQLSNPKVSAQNKTRLVLLYALRYERHSNSAVSEFVEHLFREGVPDRLRSLVSAIIKYAGSGAAQRQSDLFGTRGARGIFRQMTGGLKGVDNIYTQHTPLLAQTLDLLAKGRLKDASYPFLRGSPTPDRPQEVFVFMVGGVTYEEVKAVHDFNDANPAMRVVLGGTNIHNFKSFCEEIETFAGSTGAASGRGRYA</sequence>
<evidence type="ECO:0000313" key="8">
    <source>
        <dbReference type="Proteomes" id="UP000007799"/>
    </source>
</evidence>
<keyword evidence="5" id="KW-0472">Membrane</keyword>
<dbReference type="FunCoup" id="F2TXM2">
    <property type="interactions" value="1299"/>
</dbReference>
<dbReference type="Gene3D" id="3.40.50.2060">
    <property type="match status" value="1"/>
</dbReference>
<dbReference type="SUPFAM" id="SSF56815">
    <property type="entry name" value="Sec1/munc18-like (SM) proteins"/>
    <property type="match status" value="1"/>
</dbReference>
<dbReference type="OrthoDB" id="10266265at2759"/>
<dbReference type="PANTHER" id="PTHR11679">
    <property type="entry name" value="VESICLE PROTEIN SORTING-ASSOCIATED"/>
    <property type="match status" value="1"/>
</dbReference>
<evidence type="ECO:0000256" key="5">
    <source>
        <dbReference type="ARBA" id="ARBA00023136"/>
    </source>
</evidence>
<comment type="subcellular location">
    <subcellularLocation>
        <location evidence="1">Endomembrane system</location>
        <topology evidence="1">Peripheral membrane protein</topology>
    </subcellularLocation>
</comment>
<dbReference type="InterPro" id="IPR043154">
    <property type="entry name" value="Sec-1-like_dom1"/>
</dbReference>
<dbReference type="FunFam" id="3.90.830.10:FF:000002">
    <property type="entry name" value="Vacuolar protein sorting-associated protein 45"/>
    <property type="match status" value="1"/>
</dbReference>
<dbReference type="GO" id="GO:0031410">
    <property type="term" value="C:cytoplasmic vesicle"/>
    <property type="evidence" value="ECO:0007669"/>
    <property type="project" value="UniProtKB-ARBA"/>
</dbReference>
<dbReference type="Gene3D" id="3.90.830.10">
    <property type="entry name" value="Syntaxin Binding Protein 1, Chain A, domain 2"/>
    <property type="match status" value="1"/>
</dbReference>
<dbReference type="InterPro" id="IPR027482">
    <property type="entry name" value="Sec1-like_dom2"/>
</dbReference>
<evidence type="ECO:0000256" key="1">
    <source>
        <dbReference type="ARBA" id="ARBA00004184"/>
    </source>
</evidence>
<dbReference type="InterPro" id="IPR001619">
    <property type="entry name" value="Sec1-like"/>
</dbReference>
<keyword evidence="3" id="KW-0813">Transport</keyword>
<dbReference type="GO" id="GO:0015031">
    <property type="term" value="P:protein transport"/>
    <property type="evidence" value="ECO:0007669"/>
    <property type="project" value="UniProtKB-KW"/>
</dbReference>
<dbReference type="InParanoid" id="F2TXM2"/>
<dbReference type="Gene3D" id="3.40.50.1910">
    <property type="match status" value="1"/>
</dbReference>
<evidence type="ECO:0000313" key="7">
    <source>
        <dbReference type="EMBL" id="EGD76131.1"/>
    </source>
</evidence>
<dbReference type="GeneID" id="16078901"/>
<evidence type="ECO:0000256" key="4">
    <source>
        <dbReference type="ARBA" id="ARBA00022927"/>
    </source>
</evidence>
<dbReference type="InterPro" id="IPR043127">
    <property type="entry name" value="Sec-1-like_dom3a"/>
</dbReference>
<dbReference type="PIRSF" id="PIRSF005715">
    <property type="entry name" value="VPS45_Sec1"/>
    <property type="match status" value="1"/>
</dbReference>
<dbReference type="STRING" id="946362.F2TXM2"/>
<accession>F2TXM2</accession>
<gene>
    <name evidence="7" type="ORF">PTSG_00838</name>
</gene>
<dbReference type="KEGG" id="sre:PTSG_00838"/>
<dbReference type="Proteomes" id="UP000007799">
    <property type="component" value="Unassembled WGS sequence"/>
</dbReference>